<dbReference type="SMART" id="SM01195">
    <property type="entry name" value="FA"/>
    <property type="match status" value="1"/>
</dbReference>
<evidence type="ECO:0000256" key="6">
    <source>
        <dbReference type="ARBA" id="ARBA00022490"/>
    </source>
</evidence>
<feature type="non-terminal residue" evidence="15">
    <location>
        <position position="1"/>
    </location>
</feature>
<dbReference type="PANTHER" id="PTHR23280:SF15">
    <property type="entry name" value="BAND 4.1-LIKE PROTEIN 5"/>
    <property type="match status" value="1"/>
</dbReference>
<proteinExistence type="predicted"/>
<dbReference type="SUPFAM" id="SSF54236">
    <property type="entry name" value="Ubiquitin-like"/>
    <property type="match status" value="1"/>
</dbReference>
<dbReference type="InterPro" id="IPR011993">
    <property type="entry name" value="PH-like_dom_sf"/>
</dbReference>
<evidence type="ECO:0000256" key="9">
    <source>
        <dbReference type="ARBA" id="ARBA00023750"/>
    </source>
</evidence>
<dbReference type="Gene3D" id="2.30.29.30">
    <property type="entry name" value="Pleckstrin-homology domain (PH domain)/Phosphotyrosine-binding domain (PTB)"/>
    <property type="match status" value="1"/>
</dbReference>
<keyword evidence="5" id="KW-1003">Cell membrane</keyword>
<dbReference type="InterPro" id="IPR019748">
    <property type="entry name" value="FERM_central"/>
</dbReference>
<dbReference type="Pfam" id="PF09379">
    <property type="entry name" value="FERM_N"/>
    <property type="match status" value="1"/>
</dbReference>
<protein>
    <recommendedName>
        <fullName evidence="10">Band 4.1-like protein 5</fullName>
    </recommendedName>
    <alternativeName>
        <fullName evidence="11">Erythrocyte membrane protein band 4.1-like 5</fullName>
    </alternativeName>
</protein>
<dbReference type="GO" id="GO:0008092">
    <property type="term" value="F:cytoskeletal protein binding"/>
    <property type="evidence" value="ECO:0007669"/>
    <property type="project" value="InterPro"/>
</dbReference>
<dbReference type="Pfam" id="PF08736">
    <property type="entry name" value="FA"/>
    <property type="match status" value="1"/>
</dbReference>
<dbReference type="PRINTS" id="PR00935">
    <property type="entry name" value="BAND41"/>
</dbReference>
<evidence type="ECO:0000256" key="4">
    <source>
        <dbReference type="ARBA" id="ARBA00004536"/>
    </source>
</evidence>
<feature type="region of interest" description="Disordered" evidence="13">
    <location>
        <begin position="354"/>
        <end position="377"/>
    </location>
</feature>
<keyword evidence="7" id="KW-0965">Cell junction</keyword>
<reference evidence="15" key="1">
    <citation type="submission" date="2019-10" db="EMBL/GenBank/DDBJ databases">
        <title>Bird 10,000 Genomes (B10K) Project - Family phase.</title>
        <authorList>
            <person name="Zhang G."/>
        </authorList>
    </citation>
    <scope>NUCLEOTIDE SEQUENCE</scope>
    <source>
        <strain evidence="15">B10K-DU-012-30</strain>
        <tissue evidence="15">Muscle</tissue>
    </source>
</reference>
<evidence type="ECO:0000256" key="13">
    <source>
        <dbReference type="SAM" id="MobiDB-lite"/>
    </source>
</evidence>
<dbReference type="Proteomes" id="UP000631391">
    <property type="component" value="Unassembled WGS sequence"/>
</dbReference>
<evidence type="ECO:0000259" key="14">
    <source>
        <dbReference type="PROSITE" id="PS50057"/>
    </source>
</evidence>
<evidence type="ECO:0000256" key="3">
    <source>
        <dbReference type="ARBA" id="ARBA00004496"/>
    </source>
</evidence>
<dbReference type="InterPro" id="IPR035963">
    <property type="entry name" value="FERM_2"/>
</dbReference>
<accession>A0A851BR29</accession>
<evidence type="ECO:0000256" key="5">
    <source>
        <dbReference type="ARBA" id="ARBA00022475"/>
    </source>
</evidence>
<evidence type="ECO:0000256" key="12">
    <source>
        <dbReference type="ARBA" id="ARBA00046505"/>
    </source>
</evidence>
<sequence length="759" mass="84516">MLSFFRRTLGRRSMRKHADKERLREAQRAATHIPAAGDAKSIITCRVALLDGTDVSVDLPKKAKGQLLFEQIMYHLDLIESDYFGLRFMDSAQVAHWLDNTKSIKKQVKIGPPYCLHFRVKFYSSEPNNLREELTRYLFVLQLKLDILSGKLECPFDTAVQLAAYNMQAELGDYDPAEHVPELVSEFRFVPTQTEEMELAVFEKWKECRGQTPAQAETNYLNKAKWLEMYGVDMHIVKARDGNDYSLGLTPTGVLVFEGDTKIGLFFWPKITRLDFKKNKLTLVVVEDDEQGKEQEHTFVFRLDHPKACKHLWKCAVEHHAFFRLRGPVQKSSSRSGFIRLGSRFRYSGKTEYQTTKTNKARRSASFERRPSKRYSRRTLQMKGKRTSILRSIIQCENQSWNAKPNLPVLTAVPSAPVLVEIENLPRSPGASQQDKNIPLVDLLDSTELPETCVDDTVGRPVVGLSAGDSEEAASCPPLVTKETAAEKADSDSFEDTFLKLKQLETERSSPLLTERPNININIQDEVVKLTDKCLNSAIESPIIAAKWLPADLKSNILKAQAEAGHKVGKDDSMTGVKNSNIQEAAVRNILLSGKSQSSPPATSPVFQDPRELLRAIPASNTFVLSTLNEDNAVSNHEDLLIPANLVPTEEAAVSKSTPDDQDVSLTSLTENLIDFTEATPRVSSQPIVAPRWIVPTGLISNGPLGNNVALSLKAVKGSTETLMSSAGLTPSQQTPEVLASPVTEDATIRTKCLLTTEL</sequence>
<dbReference type="FunFam" id="1.20.80.10:FF:000003">
    <property type="entry name" value="Tyrosine-protein phosphatase non-receptor type 4"/>
    <property type="match status" value="1"/>
</dbReference>
<dbReference type="GO" id="GO:0005856">
    <property type="term" value="C:cytoskeleton"/>
    <property type="evidence" value="ECO:0007669"/>
    <property type="project" value="TreeGrafter"/>
</dbReference>
<gene>
    <name evidence="15" type="primary">Epb41l5</name>
    <name evidence="15" type="ORF">PICGYM_R13546</name>
</gene>
<dbReference type="CDD" id="cd14473">
    <property type="entry name" value="FERM_B-lobe"/>
    <property type="match status" value="1"/>
</dbReference>
<evidence type="ECO:0000256" key="11">
    <source>
        <dbReference type="ARBA" id="ARBA00030226"/>
    </source>
</evidence>
<feature type="non-terminal residue" evidence="15">
    <location>
        <position position="759"/>
    </location>
</feature>
<dbReference type="InterPro" id="IPR029071">
    <property type="entry name" value="Ubiquitin-like_domsf"/>
</dbReference>
<dbReference type="SUPFAM" id="SSF50729">
    <property type="entry name" value="PH domain-like"/>
    <property type="match status" value="1"/>
</dbReference>
<dbReference type="InterPro" id="IPR014847">
    <property type="entry name" value="FA"/>
</dbReference>
<evidence type="ECO:0000256" key="8">
    <source>
        <dbReference type="ARBA" id="ARBA00023136"/>
    </source>
</evidence>
<dbReference type="OrthoDB" id="6235974at2759"/>
<comment type="subcellular location">
    <subcellularLocation>
        <location evidence="4">Cell junction</location>
        <location evidence="4">Adherens junction</location>
    </subcellularLocation>
    <subcellularLocation>
        <location evidence="1">Cell membrane</location>
        <topology evidence="1">Peripheral membrane protein</topology>
    </subcellularLocation>
    <subcellularLocation>
        <location evidence="3">Cytoplasm</location>
    </subcellularLocation>
    <subcellularLocation>
        <location evidence="2">Photoreceptor inner segment</location>
    </subcellularLocation>
</comment>
<comment type="subunit">
    <text evidence="12">Component of a complex composed of PALS1, CRB1 and EPB41L5. Within the complex, interacts (via FERM domain) with PALS1 (via HOOK domain) and with CRB1 (via intracellular domain). Interacts with CRB2 (via intracellular domain). Interacts with CRB3 (via intracellular domain).</text>
</comment>
<dbReference type="Pfam" id="PF00373">
    <property type="entry name" value="FERM_M"/>
    <property type="match status" value="1"/>
</dbReference>
<evidence type="ECO:0000256" key="10">
    <source>
        <dbReference type="ARBA" id="ARBA00023841"/>
    </source>
</evidence>
<organism evidence="15 16">
    <name type="scientific">Picathartes gymnocephalus</name>
    <name type="common">White-necked rockfowl</name>
    <dbReference type="NCBI Taxonomy" id="175131"/>
    <lineage>
        <taxon>Eukaryota</taxon>
        <taxon>Metazoa</taxon>
        <taxon>Chordata</taxon>
        <taxon>Craniata</taxon>
        <taxon>Vertebrata</taxon>
        <taxon>Euteleostomi</taxon>
        <taxon>Archelosauria</taxon>
        <taxon>Archosauria</taxon>
        <taxon>Dinosauria</taxon>
        <taxon>Saurischia</taxon>
        <taxon>Theropoda</taxon>
        <taxon>Coelurosauria</taxon>
        <taxon>Aves</taxon>
        <taxon>Neognathae</taxon>
        <taxon>Neoaves</taxon>
        <taxon>Telluraves</taxon>
        <taxon>Australaves</taxon>
        <taxon>Passeriformes</taxon>
        <taxon>Picathartidae</taxon>
        <taxon>Picathartes</taxon>
    </lineage>
</organism>
<dbReference type="GO" id="GO:0031032">
    <property type="term" value="P:actomyosin structure organization"/>
    <property type="evidence" value="ECO:0007669"/>
    <property type="project" value="TreeGrafter"/>
</dbReference>
<dbReference type="InterPro" id="IPR000798">
    <property type="entry name" value="Ez/rad/moesin-like"/>
</dbReference>
<dbReference type="FunFam" id="3.10.20.90:FF:000024">
    <property type="entry name" value="Erythrocyte membrane protein band 4.1-like 5"/>
    <property type="match status" value="1"/>
</dbReference>
<dbReference type="InterPro" id="IPR014352">
    <property type="entry name" value="FERM/acyl-CoA-bd_prot_sf"/>
</dbReference>
<dbReference type="Pfam" id="PF09380">
    <property type="entry name" value="FERM_C"/>
    <property type="match status" value="1"/>
</dbReference>
<dbReference type="PRINTS" id="PR00661">
    <property type="entry name" value="ERMFAMILY"/>
</dbReference>
<dbReference type="SUPFAM" id="SSF47031">
    <property type="entry name" value="Second domain of FERM"/>
    <property type="match status" value="1"/>
</dbReference>
<dbReference type="InterPro" id="IPR018980">
    <property type="entry name" value="FERM_PH-like_C"/>
</dbReference>
<dbReference type="InterPro" id="IPR019749">
    <property type="entry name" value="Band_41_domain"/>
</dbReference>
<dbReference type="InterPro" id="IPR018979">
    <property type="entry name" value="FERM_N"/>
</dbReference>
<dbReference type="PANTHER" id="PTHR23280">
    <property type="entry name" value="4.1 G PROTEIN"/>
    <property type="match status" value="1"/>
</dbReference>
<dbReference type="EMBL" id="WEKY01052978">
    <property type="protein sequence ID" value="NWI46497.1"/>
    <property type="molecule type" value="Genomic_DNA"/>
</dbReference>
<dbReference type="GO" id="GO:0005737">
    <property type="term" value="C:cytoplasm"/>
    <property type="evidence" value="ECO:0007669"/>
    <property type="project" value="UniProtKB-SubCell"/>
</dbReference>
<dbReference type="InterPro" id="IPR000299">
    <property type="entry name" value="FERM_domain"/>
</dbReference>
<dbReference type="AlphaFoldDB" id="A0A851BR29"/>
<dbReference type="GO" id="GO:0005912">
    <property type="term" value="C:adherens junction"/>
    <property type="evidence" value="ECO:0007669"/>
    <property type="project" value="UniProtKB-SubCell"/>
</dbReference>
<dbReference type="PROSITE" id="PS00661">
    <property type="entry name" value="FERM_2"/>
    <property type="match status" value="1"/>
</dbReference>
<dbReference type="Gene3D" id="3.10.20.90">
    <property type="entry name" value="Phosphatidylinositol 3-kinase Catalytic Subunit, Chain A, domain 1"/>
    <property type="match status" value="1"/>
</dbReference>
<dbReference type="PROSITE" id="PS00660">
    <property type="entry name" value="FERM_1"/>
    <property type="match status" value="1"/>
</dbReference>
<evidence type="ECO:0000313" key="15">
    <source>
        <dbReference type="EMBL" id="NWI46497.1"/>
    </source>
</evidence>
<keyword evidence="6" id="KW-0963">Cytoplasm</keyword>
<feature type="domain" description="FERM" evidence="14">
    <location>
        <begin position="43"/>
        <end position="327"/>
    </location>
</feature>
<evidence type="ECO:0000313" key="16">
    <source>
        <dbReference type="Proteomes" id="UP000631391"/>
    </source>
</evidence>
<dbReference type="CDD" id="cd13186">
    <property type="entry name" value="FERM_C_NBL4_NBL5"/>
    <property type="match status" value="1"/>
</dbReference>
<dbReference type="SMART" id="SM01196">
    <property type="entry name" value="FERM_C"/>
    <property type="match status" value="1"/>
</dbReference>
<evidence type="ECO:0000256" key="1">
    <source>
        <dbReference type="ARBA" id="ARBA00004202"/>
    </source>
</evidence>
<comment type="function">
    <text evidence="9">Plays a role in the formation and organization of tight junctions during the establishment of polarity in epithelial cells.</text>
</comment>
<dbReference type="GO" id="GO:0001917">
    <property type="term" value="C:photoreceptor inner segment"/>
    <property type="evidence" value="ECO:0007669"/>
    <property type="project" value="UniProtKB-SubCell"/>
</dbReference>
<dbReference type="FunFam" id="2.30.29.30:FF:000002">
    <property type="entry name" value="Band 4.1-like protein 5 isoform 1"/>
    <property type="match status" value="1"/>
</dbReference>
<keyword evidence="16" id="KW-1185">Reference proteome</keyword>
<name>A0A851BR29_PICGY</name>
<evidence type="ECO:0000256" key="7">
    <source>
        <dbReference type="ARBA" id="ARBA00022949"/>
    </source>
</evidence>
<evidence type="ECO:0000256" key="2">
    <source>
        <dbReference type="ARBA" id="ARBA00004437"/>
    </source>
</evidence>
<dbReference type="InterPro" id="IPR019747">
    <property type="entry name" value="FERM_CS"/>
</dbReference>
<dbReference type="SMART" id="SM00295">
    <property type="entry name" value="B41"/>
    <property type="match status" value="1"/>
</dbReference>
<keyword evidence="8" id="KW-0472">Membrane</keyword>
<dbReference type="Gene3D" id="1.20.80.10">
    <property type="match status" value="1"/>
</dbReference>
<dbReference type="PROSITE" id="PS50057">
    <property type="entry name" value="FERM_3"/>
    <property type="match status" value="1"/>
</dbReference>
<dbReference type="GO" id="GO:0005886">
    <property type="term" value="C:plasma membrane"/>
    <property type="evidence" value="ECO:0007669"/>
    <property type="project" value="UniProtKB-SubCell"/>
</dbReference>
<comment type="caution">
    <text evidence="15">The sequence shown here is derived from an EMBL/GenBank/DDBJ whole genome shotgun (WGS) entry which is preliminary data.</text>
</comment>